<comment type="caution">
    <text evidence="1">The sequence shown here is derived from an EMBL/GenBank/DDBJ whole genome shotgun (WGS) entry which is preliminary data.</text>
</comment>
<reference evidence="1" key="1">
    <citation type="submission" date="2021-06" db="EMBL/GenBank/DDBJ databases">
        <authorList>
            <person name="Kallberg Y."/>
            <person name="Tangrot J."/>
            <person name="Rosling A."/>
        </authorList>
    </citation>
    <scope>NUCLEOTIDE SEQUENCE</scope>
    <source>
        <strain evidence="1">IN212</strain>
    </source>
</reference>
<sequence length="192" mass="22447">MYFDKEIFLWHHSANTNITIKIGTVREIVDQTISNCNLGDPQALKLFAEILEHVLKPRDKKNLITEILDVYFTLEETAEDDKTDTEITLKSLIDGYMETLENWMPKPKELENPKPANRGYCYRNGTSIEKNENKRDIDDDETANEIFDEIRRGSCYRNDTNLEFGRRKVDTKNVDEDKEDCRTLVGDDEVFE</sequence>
<evidence type="ECO:0000313" key="1">
    <source>
        <dbReference type="EMBL" id="CAG8652472.1"/>
    </source>
</evidence>
<proteinExistence type="predicted"/>
<dbReference type="EMBL" id="CAJVPZ010013861">
    <property type="protein sequence ID" value="CAG8652472.1"/>
    <property type="molecule type" value="Genomic_DNA"/>
</dbReference>
<feature type="non-terminal residue" evidence="1">
    <location>
        <position position="1"/>
    </location>
</feature>
<protein>
    <submittedName>
        <fullName evidence="1">8059_t:CDS:1</fullName>
    </submittedName>
</protein>
<dbReference type="AlphaFoldDB" id="A0A9N9H6J0"/>
<gene>
    <name evidence="1" type="ORF">RFULGI_LOCUS8514</name>
</gene>
<evidence type="ECO:0000313" key="2">
    <source>
        <dbReference type="Proteomes" id="UP000789396"/>
    </source>
</evidence>
<keyword evidence="2" id="KW-1185">Reference proteome</keyword>
<accession>A0A9N9H6J0</accession>
<name>A0A9N9H6J0_9GLOM</name>
<organism evidence="1 2">
    <name type="scientific">Racocetra fulgida</name>
    <dbReference type="NCBI Taxonomy" id="60492"/>
    <lineage>
        <taxon>Eukaryota</taxon>
        <taxon>Fungi</taxon>
        <taxon>Fungi incertae sedis</taxon>
        <taxon>Mucoromycota</taxon>
        <taxon>Glomeromycotina</taxon>
        <taxon>Glomeromycetes</taxon>
        <taxon>Diversisporales</taxon>
        <taxon>Gigasporaceae</taxon>
        <taxon>Racocetra</taxon>
    </lineage>
</organism>
<dbReference type="Proteomes" id="UP000789396">
    <property type="component" value="Unassembled WGS sequence"/>
</dbReference>